<dbReference type="CDD" id="cd11642">
    <property type="entry name" value="SUMT"/>
    <property type="match status" value="1"/>
</dbReference>
<dbReference type="InterPro" id="IPR006366">
    <property type="entry name" value="CobA/CysG_C"/>
</dbReference>
<organism evidence="9 10">
    <name type="scientific">Polynucleobacter duraquae</name>
    <dbReference type="NCBI Taxonomy" id="1835254"/>
    <lineage>
        <taxon>Bacteria</taxon>
        <taxon>Pseudomonadati</taxon>
        <taxon>Pseudomonadota</taxon>
        <taxon>Betaproteobacteria</taxon>
        <taxon>Burkholderiales</taxon>
        <taxon>Burkholderiaceae</taxon>
        <taxon>Polynucleobacter</taxon>
    </lineage>
</organism>
<dbReference type="HOGENOM" id="CLU_011276_7_0_4"/>
<dbReference type="GO" id="GO:0019354">
    <property type="term" value="P:siroheme biosynthetic process"/>
    <property type="evidence" value="ECO:0007669"/>
    <property type="project" value="UniProtKB-UniPathway"/>
</dbReference>
<evidence type="ECO:0000256" key="2">
    <source>
        <dbReference type="ARBA" id="ARBA00012162"/>
    </source>
</evidence>
<dbReference type="Gene3D" id="3.40.1010.10">
    <property type="entry name" value="Cobalt-precorrin-4 Transmethylase, Domain 1"/>
    <property type="match status" value="1"/>
</dbReference>
<dbReference type="PANTHER" id="PTHR45790:SF3">
    <property type="entry name" value="S-ADENOSYL-L-METHIONINE-DEPENDENT UROPORPHYRINOGEN III METHYLTRANSFERASE, CHLOROPLASTIC"/>
    <property type="match status" value="1"/>
</dbReference>
<dbReference type="AlphaFoldDB" id="A0A0E3UZT9"/>
<dbReference type="GO" id="GO:0004851">
    <property type="term" value="F:uroporphyrin-III C-methyltransferase activity"/>
    <property type="evidence" value="ECO:0007669"/>
    <property type="project" value="UniProtKB-EC"/>
</dbReference>
<dbReference type="Pfam" id="PF00590">
    <property type="entry name" value="TP_methylase"/>
    <property type="match status" value="1"/>
</dbReference>
<dbReference type="InterPro" id="IPR014776">
    <property type="entry name" value="4pyrrole_Mease_sub2"/>
</dbReference>
<dbReference type="NCBIfam" id="NF004790">
    <property type="entry name" value="PRK06136.1"/>
    <property type="match status" value="1"/>
</dbReference>
<dbReference type="InterPro" id="IPR035996">
    <property type="entry name" value="4pyrrol_Methylase_sf"/>
</dbReference>
<dbReference type="InterPro" id="IPR003043">
    <property type="entry name" value="Uropor_MeTrfase_CS"/>
</dbReference>
<proteinExistence type="inferred from homology"/>
<keyword evidence="5" id="KW-0949">S-adenosyl-L-methionine</keyword>
<comment type="pathway">
    <text evidence="7">Porphyrin-containing compound metabolism; siroheme biosynthesis; precorrin-2 from uroporphyrinogen III: step 1/1.</text>
</comment>
<dbReference type="NCBIfam" id="TIGR01469">
    <property type="entry name" value="cobA_cysG_Cterm"/>
    <property type="match status" value="1"/>
</dbReference>
<reference evidence="9 10" key="1">
    <citation type="submission" date="2014-03" db="EMBL/GenBank/DDBJ databases">
        <title>Genome of Polynucleobacter strain MWH-MoK4.</title>
        <authorList>
            <person name="Hahn M.W."/>
        </authorList>
    </citation>
    <scope>NUCLEOTIDE SEQUENCE [LARGE SCALE GENOMIC DNA]</scope>
    <source>
        <strain evidence="9 10">MWH-MoK4</strain>
    </source>
</reference>
<dbReference type="RefSeq" id="WP_237150523.1">
    <property type="nucleotide sequence ID" value="NZ_CP007501.1"/>
</dbReference>
<gene>
    <name evidence="9" type="ORF">CL55_00003510</name>
</gene>
<name>A0A0E3UZT9_9BURK</name>
<dbReference type="Proteomes" id="UP000061135">
    <property type="component" value="Chromosome"/>
</dbReference>
<evidence type="ECO:0000256" key="1">
    <source>
        <dbReference type="ARBA" id="ARBA00005879"/>
    </source>
</evidence>
<keyword evidence="3 9" id="KW-0489">Methyltransferase</keyword>
<dbReference type="EC" id="2.1.1.107" evidence="2"/>
<keyword evidence="6" id="KW-0627">Porphyrin biosynthesis</keyword>
<evidence type="ECO:0000313" key="10">
    <source>
        <dbReference type="Proteomes" id="UP000061135"/>
    </source>
</evidence>
<dbReference type="SUPFAM" id="SSF53790">
    <property type="entry name" value="Tetrapyrrole methylase"/>
    <property type="match status" value="1"/>
</dbReference>
<dbReference type="EMBL" id="CP007501">
    <property type="protein sequence ID" value="AKD24684.1"/>
    <property type="molecule type" value="Genomic_DNA"/>
</dbReference>
<sequence length="300" mass="32599">MFNVALKKSTKADLAQIMSNVRKLGKVYLVGAGPGATDLITVRGANLLSKADIVFHDALVDPAMLELCPQAIKEPVGKRCGKLSSAQHFINKRLIDATQKYQIIVRLKGGDPMMFGRADEEINALKNHHIEVEVVPGITAALAGAAAIQQSLTLRGVSRSVAFITLAQGTENLGDNGGQKYPIQNPQADTLVYYMGRKDATRIAKQLIESSSNHIGETPVHILEAVSTKNERHWSSTLGRLADGRANNWFDSTLPALIMVGEALREKPIMKQTEELQSSSAKFDDGLQDSLILTDCRRSA</sequence>
<dbReference type="FunFam" id="3.40.1010.10:FF:000001">
    <property type="entry name" value="Siroheme synthase"/>
    <property type="match status" value="1"/>
</dbReference>
<keyword evidence="4 9" id="KW-0808">Transferase</keyword>
<dbReference type="InterPro" id="IPR000878">
    <property type="entry name" value="4pyrrol_Mease"/>
</dbReference>
<keyword evidence="10" id="KW-1185">Reference proteome</keyword>
<dbReference type="KEGG" id="pdq:CL55_00003510"/>
<evidence type="ECO:0000313" key="9">
    <source>
        <dbReference type="EMBL" id="AKD24684.1"/>
    </source>
</evidence>
<dbReference type="STRING" id="1835254.CL55_00003510"/>
<accession>A0A0E3UZT9</accession>
<dbReference type="Gene3D" id="3.30.950.10">
    <property type="entry name" value="Methyltransferase, Cobalt-precorrin-4 Transmethylase, Domain 2"/>
    <property type="match status" value="1"/>
</dbReference>
<dbReference type="UniPathway" id="UPA00262">
    <property type="reaction ID" value="UER00211"/>
</dbReference>
<dbReference type="PATRIC" id="fig|576611.7.peg.352"/>
<dbReference type="InterPro" id="IPR014777">
    <property type="entry name" value="4pyrrole_Mease_sub1"/>
</dbReference>
<evidence type="ECO:0000256" key="5">
    <source>
        <dbReference type="ARBA" id="ARBA00022691"/>
    </source>
</evidence>
<dbReference type="PANTHER" id="PTHR45790">
    <property type="entry name" value="SIROHEME SYNTHASE-RELATED"/>
    <property type="match status" value="1"/>
</dbReference>
<protein>
    <recommendedName>
        <fullName evidence="2">uroporphyrinogen-III C-methyltransferase</fullName>
        <ecNumber evidence="2">2.1.1.107</ecNumber>
    </recommendedName>
</protein>
<evidence type="ECO:0000256" key="4">
    <source>
        <dbReference type="ARBA" id="ARBA00022679"/>
    </source>
</evidence>
<feature type="domain" description="Tetrapyrrole methylase" evidence="8">
    <location>
        <begin position="26"/>
        <end position="241"/>
    </location>
</feature>
<dbReference type="GO" id="GO:0032259">
    <property type="term" value="P:methylation"/>
    <property type="evidence" value="ECO:0007669"/>
    <property type="project" value="UniProtKB-KW"/>
</dbReference>
<evidence type="ECO:0000256" key="6">
    <source>
        <dbReference type="ARBA" id="ARBA00023244"/>
    </source>
</evidence>
<evidence type="ECO:0000256" key="3">
    <source>
        <dbReference type="ARBA" id="ARBA00022603"/>
    </source>
</evidence>
<evidence type="ECO:0000256" key="7">
    <source>
        <dbReference type="ARBA" id="ARBA00025705"/>
    </source>
</evidence>
<evidence type="ECO:0000259" key="8">
    <source>
        <dbReference type="Pfam" id="PF00590"/>
    </source>
</evidence>
<dbReference type="PROSITE" id="PS00839">
    <property type="entry name" value="SUMT_1"/>
    <property type="match status" value="1"/>
</dbReference>
<dbReference type="InterPro" id="IPR050161">
    <property type="entry name" value="Siro_Cobalamin_biosynth"/>
</dbReference>
<comment type="similarity">
    <text evidence="1">Belongs to the precorrin methyltransferase family.</text>
</comment>